<dbReference type="AlphaFoldDB" id="A0A9X0XBP5"/>
<organism evidence="2 3">
    <name type="scientific">Aquariibacter lacus</name>
    <dbReference type="NCBI Taxonomy" id="2801332"/>
    <lineage>
        <taxon>Bacteria</taxon>
        <taxon>Pseudomonadati</taxon>
        <taxon>Pseudomonadota</taxon>
        <taxon>Betaproteobacteria</taxon>
        <taxon>Burkholderiales</taxon>
        <taxon>Sphaerotilaceae</taxon>
        <taxon>Aquariibacter</taxon>
    </lineage>
</organism>
<feature type="compositionally biased region" description="Low complexity" evidence="1">
    <location>
        <begin position="78"/>
        <end position="92"/>
    </location>
</feature>
<evidence type="ECO:0000313" key="2">
    <source>
        <dbReference type="EMBL" id="MBL0718509.1"/>
    </source>
</evidence>
<dbReference type="EMBL" id="JAERRA010000001">
    <property type="protein sequence ID" value="MBL0718509.1"/>
    <property type="molecule type" value="Genomic_DNA"/>
</dbReference>
<feature type="compositionally biased region" description="Pro residues" evidence="1">
    <location>
        <begin position="93"/>
        <end position="123"/>
    </location>
</feature>
<proteinExistence type="predicted"/>
<evidence type="ECO:0000256" key="1">
    <source>
        <dbReference type="SAM" id="MobiDB-lite"/>
    </source>
</evidence>
<name>A0A9X0XBP5_9BURK</name>
<feature type="compositionally biased region" description="Pro residues" evidence="1">
    <location>
        <begin position="34"/>
        <end position="43"/>
    </location>
</feature>
<dbReference type="RefSeq" id="WP_201823236.1">
    <property type="nucleotide sequence ID" value="NZ_JAERRA010000001.1"/>
</dbReference>
<dbReference type="Pfam" id="PF11306">
    <property type="entry name" value="DUF3108"/>
    <property type="match status" value="1"/>
</dbReference>
<comment type="caution">
    <text evidence="2">The sequence shown here is derived from an EMBL/GenBank/DDBJ whole genome shotgun (WGS) entry which is preliminary data.</text>
</comment>
<dbReference type="Proteomes" id="UP000643207">
    <property type="component" value="Unassembled WGS sequence"/>
</dbReference>
<evidence type="ECO:0000313" key="3">
    <source>
        <dbReference type="Proteomes" id="UP000643207"/>
    </source>
</evidence>
<sequence length="378" mass="39442">MRSRFLRPRLLLLALAVLGLHLLLLRHCATPDGPPPPAAPPPAVLSVQTAPPQAPAPPPAAAPEPPAPVDPEPPAPAAPGQDAAPAAASAPRPAAPPASIPVAKPPTRPRPPRPADPPPPAAQPVPAATPLAPAAPAAEAGERPAAAAPVRDALAPLPPTRIPPPTRWSYRLSRGGLVGEGSLDWAPGPQGYTLALRGELPLIGTVLTQVSRGGFDAAGLAPLRFTDRRLRRPEQAANFRREAGQPLQVSFSGPPTVHSLPPGSQDRLSVMVQIAALAAAWTQPPESPFVLHVVGARGDLAEWHLRVIGEEKLRLVGGETVRALKLLREPDGEHDTRAELWLDPAHGHLPIRIRLSDGRGEPLDLLRKTGEAPAAPTP</sequence>
<keyword evidence="3" id="KW-1185">Reference proteome</keyword>
<protein>
    <submittedName>
        <fullName evidence="2">DUF3108 domain-containing protein</fullName>
    </submittedName>
</protein>
<feature type="region of interest" description="Disordered" evidence="1">
    <location>
        <begin position="34"/>
        <end position="161"/>
    </location>
</feature>
<gene>
    <name evidence="2" type="ORF">JI742_01280</name>
</gene>
<accession>A0A9X0XBP5</accession>
<reference evidence="2 3" key="1">
    <citation type="submission" date="2021-01" db="EMBL/GenBank/DDBJ databases">
        <title>Piscinibacter sp. Jin2 Genome sequencing and assembly.</title>
        <authorList>
            <person name="Kim I."/>
        </authorList>
    </citation>
    <scope>NUCLEOTIDE SEQUENCE [LARGE SCALE GENOMIC DNA]</scope>
    <source>
        <strain evidence="2 3">Jin2</strain>
    </source>
</reference>
<dbReference type="InterPro" id="IPR021457">
    <property type="entry name" value="DUF3108"/>
</dbReference>
<feature type="compositionally biased region" description="Pro residues" evidence="1">
    <location>
        <begin position="52"/>
        <end position="77"/>
    </location>
</feature>
<feature type="compositionally biased region" description="Low complexity" evidence="1">
    <location>
        <begin position="124"/>
        <end position="155"/>
    </location>
</feature>